<dbReference type="PATRIC" id="fig|540747.5.peg.4497"/>
<dbReference type="EMBL" id="CP031598">
    <property type="protein sequence ID" value="QEW26982.1"/>
    <property type="molecule type" value="Genomic_DNA"/>
</dbReference>
<dbReference type="InterPro" id="IPR036890">
    <property type="entry name" value="HATPase_C_sf"/>
</dbReference>
<dbReference type="Gene3D" id="1.10.287.130">
    <property type="match status" value="1"/>
</dbReference>
<keyword evidence="4" id="KW-1185">Reference proteome</keyword>
<evidence type="ECO:0000259" key="1">
    <source>
        <dbReference type="Pfam" id="PF10090"/>
    </source>
</evidence>
<gene>
    <name evidence="3" type="ORF">RIdsm_02790</name>
    <name evidence="2" type="ORF">XM52_08540</name>
</gene>
<dbReference type="Gene3D" id="3.30.565.10">
    <property type="entry name" value="Histidine kinase-like ATPase, C-terminal domain"/>
    <property type="match status" value="1"/>
</dbReference>
<organism evidence="2 4">
    <name type="scientific">Roseovarius indicus</name>
    <dbReference type="NCBI Taxonomy" id="540747"/>
    <lineage>
        <taxon>Bacteria</taxon>
        <taxon>Pseudomonadati</taxon>
        <taxon>Pseudomonadota</taxon>
        <taxon>Alphaproteobacteria</taxon>
        <taxon>Rhodobacterales</taxon>
        <taxon>Roseobacteraceae</taxon>
        <taxon>Roseovarius</taxon>
    </lineage>
</organism>
<dbReference type="Proteomes" id="UP000325785">
    <property type="component" value="Chromosome"/>
</dbReference>
<reference evidence="3 5" key="2">
    <citation type="submission" date="2018-08" db="EMBL/GenBank/DDBJ databases">
        <title>Genetic Globetrotter - A new plasmid hitch-hiking vast phylogenetic and geographic distances.</title>
        <authorList>
            <person name="Vollmers J."/>
            <person name="Petersen J."/>
        </authorList>
    </citation>
    <scope>NUCLEOTIDE SEQUENCE [LARGE SCALE GENOMIC DNA]</scope>
    <source>
        <strain evidence="3 5">DSM 26383</strain>
    </source>
</reference>
<dbReference type="AlphaFoldDB" id="A0A0T5PAW0"/>
<dbReference type="RefSeq" id="WP_057815294.1">
    <property type="nucleotide sequence ID" value="NZ_CP031598.1"/>
</dbReference>
<feature type="domain" description="Histidine phosphotransferase ChpT C-terminal" evidence="1">
    <location>
        <begin position="82"/>
        <end position="186"/>
    </location>
</feature>
<dbReference type="EMBL" id="LAXI01000004">
    <property type="protein sequence ID" value="KRS18188.1"/>
    <property type="molecule type" value="Genomic_DNA"/>
</dbReference>
<proteinExistence type="predicted"/>
<evidence type="ECO:0000313" key="4">
    <source>
        <dbReference type="Proteomes" id="UP000051401"/>
    </source>
</evidence>
<evidence type="ECO:0000313" key="3">
    <source>
        <dbReference type="EMBL" id="QEW26982.1"/>
    </source>
</evidence>
<evidence type="ECO:0000313" key="2">
    <source>
        <dbReference type="EMBL" id="KRS18188.1"/>
    </source>
</evidence>
<dbReference type="InterPro" id="IPR018762">
    <property type="entry name" value="ChpT_C"/>
</dbReference>
<protein>
    <recommendedName>
        <fullName evidence="1">Histidine phosphotransferase ChpT C-terminal domain-containing protein</fullName>
    </recommendedName>
</protein>
<evidence type="ECO:0000313" key="5">
    <source>
        <dbReference type="Proteomes" id="UP000325785"/>
    </source>
</evidence>
<dbReference type="Proteomes" id="UP000051401">
    <property type="component" value="Unassembled WGS sequence"/>
</dbReference>
<name>A0A0T5PAW0_9RHOB</name>
<sequence length="199" mass="21222">MLHPSDKIASLIGSRICHDLISPVGAVANGLELLELSGLPKSPEFSLVSESAGHASARIQFFRLAFGDAEPEQVISGQGVADILAAVYQAGRVDIDWQARGDFARPVVKAALLAVMCVEQALVAGGTIIVTQDDGRWHIRAEAPRLAPDPVLWNILRGEPGPDAVTPAAVQFLLLPHIARQNDMNADPQASDSKVEIRL</sequence>
<dbReference type="Pfam" id="PF10090">
    <property type="entry name" value="HPTransfase"/>
    <property type="match status" value="1"/>
</dbReference>
<reference evidence="2 4" key="1">
    <citation type="submission" date="2015-04" db="EMBL/GenBank/DDBJ databases">
        <title>The draft genome sequence of Roseovarius indicus B108T.</title>
        <authorList>
            <person name="Li G."/>
            <person name="Lai Q."/>
            <person name="Shao Z."/>
            <person name="Yan P."/>
        </authorList>
    </citation>
    <scope>NUCLEOTIDE SEQUENCE [LARGE SCALE GENOMIC DNA]</scope>
    <source>
        <strain evidence="2 4">B108</strain>
    </source>
</reference>
<dbReference type="STRING" id="540747.SAMN04488031_101555"/>
<dbReference type="KEGG" id="rid:RIdsm_02790"/>
<accession>A0A0T5PAW0</accession>